<keyword evidence="2" id="KW-1003">Cell membrane</keyword>
<feature type="transmembrane region" description="Helical" evidence="6">
    <location>
        <begin position="711"/>
        <end position="736"/>
    </location>
</feature>
<comment type="subcellular location">
    <subcellularLocation>
        <location evidence="1">Cell membrane</location>
        <topology evidence="1">Multi-pass membrane protein</topology>
    </subcellularLocation>
</comment>
<dbReference type="Pfam" id="PF02687">
    <property type="entry name" value="FtsX"/>
    <property type="match status" value="2"/>
</dbReference>
<evidence type="ECO:0000256" key="5">
    <source>
        <dbReference type="ARBA" id="ARBA00023136"/>
    </source>
</evidence>
<feature type="domain" description="ABC3 transporter permease C-terminal" evidence="7">
    <location>
        <begin position="668"/>
        <end position="788"/>
    </location>
</feature>
<reference evidence="9" key="1">
    <citation type="submission" date="2015-07" db="EMBL/GenBank/DDBJ databases">
        <title>Fjat-14205 dsm 2895.</title>
        <authorList>
            <person name="Liu B."/>
            <person name="Wang J."/>
            <person name="Zhu Y."/>
            <person name="Liu G."/>
            <person name="Chen Q."/>
            <person name="Chen Z."/>
            <person name="Lan J."/>
            <person name="Che J."/>
            <person name="Ge C."/>
            <person name="Shi H."/>
            <person name="Pan Z."/>
            <person name="Liu X."/>
        </authorList>
    </citation>
    <scope>NUCLEOTIDE SEQUENCE [LARGE SCALE GENOMIC DNA]</scope>
    <source>
        <strain evidence="9">DSM 25560</strain>
    </source>
</reference>
<proteinExistence type="predicted"/>
<evidence type="ECO:0000313" key="9">
    <source>
        <dbReference type="Proteomes" id="UP000050668"/>
    </source>
</evidence>
<feature type="transmembrane region" description="Helical" evidence="6">
    <location>
        <begin position="756"/>
        <end position="779"/>
    </location>
</feature>
<evidence type="ECO:0000259" key="7">
    <source>
        <dbReference type="Pfam" id="PF02687"/>
    </source>
</evidence>
<dbReference type="EMBL" id="LGRV01000003">
    <property type="protein sequence ID" value="KOS69235.1"/>
    <property type="molecule type" value="Genomic_DNA"/>
</dbReference>
<evidence type="ECO:0000256" key="1">
    <source>
        <dbReference type="ARBA" id="ARBA00004651"/>
    </source>
</evidence>
<evidence type="ECO:0000256" key="4">
    <source>
        <dbReference type="ARBA" id="ARBA00022989"/>
    </source>
</evidence>
<keyword evidence="9" id="KW-1185">Reference proteome</keyword>
<sequence length="794" mass="88429">MYAITTLCLAQIRKRKIQNGLIAILILLSTLLLATSITIIINTDNMFEKAHRESNGAHQILTMGEEIHNPHIVNNWWQNQKGVTASELIPFRQLSGIKFNGIEPPNLYPLMMNTPKTPSRIDQLLLAEGKEQSYPDKGTIWIPTSMATTSGITIGDFVEFQTGENSFKLSVAAIVVDLPYGGPFTTNARIWMNELDYNAHLGMMKGIDQYMMALRYEDYHQHTDYWTNFEQYLKSPYLESKMEYEQLFSFYSIINKIISFIMVVLAIAMLFISLFIIGLSISDAILSNYKTIGVIKSLGLSSKGIIATYVLQYSLLSIVAIVPGLIVSNVLSRIIIESSLSYLKTGDHLTIIQDVTTNLLIGLLIFFIVSITAFFYSNKARYIEPVQAIKYGMSELANSKMNRRLNQSNRILHFVDLPIHLQLGMKNITKNMKSSILIIILTTITSGILVFGVVFLNSIASIKETAPSWGYDSSHIAVTVDNDATFSKERFEQQLLSDSRIKNYAWLDVFTGILPNKAQQPLHINIDIVEGSFDDVGYETIIGRNPSLKNEIAIGVNVASALNKNLGDVIDVYIEGKPHSLLITGIYQAIANKSTSARITAEVVKVHHSDYSASKISLINLHDETQADQVVTELNEKFKHSITPETQQTLLDSVFKVVIAVFIIPLSVMGILFLTVTCIIIFSVSRINVRKESSTYGIYKSIGMTSANIRWSITSGICILSTLGSIFGIFVGIKLIPFSLKIILLEYGLIELPLVVNWPMSIAIACLSIVVSCIGCWLSTKVIAKTSPRILIVE</sequence>
<gene>
    <name evidence="8" type="ORF">AEA09_12190</name>
</gene>
<organism evidence="8 9">
    <name type="scientific">Lysinibacillus contaminans</name>
    <dbReference type="NCBI Taxonomy" id="1293441"/>
    <lineage>
        <taxon>Bacteria</taxon>
        <taxon>Bacillati</taxon>
        <taxon>Bacillota</taxon>
        <taxon>Bacilli</taxon>
        <taxon>Bacillales</taxon>
        <taxon>Bacillaceae</taxon>
        <taxon>Lysinibacillus</taxon>
    </lineage>
</organism>
<name>A0ABR5K396_9BACI</name>
<keyword evidence="4 6" id="KW-1133">Transmembrane helix</keyword>
<feature type="domain" description="ABC3 transporter permease C-terminal" evidence="7">
    <location>
        <begin position="264"/>
        <end position="385"/>
    </location>
</feature>
<feature type="transmembrane region" description="Helical" evidence="6">
    <location>
        <begin position="657"/>
        <end position="684"/>
    </location>
</feature>
<evidence type="ECO:0000313" key="8">
    <source>
        <dbReference type="EMBL" id="KOS69235.1"/>
    </source>
</evidence>
<protein>
    <submittedName>
        <fullName evidence="8">ABC transporter permease</fullName>
    </submittedName>
</protein>
<dbReference type="PANTHER" id="PTHR30287:SF2">
    <property type="entry name" value="BLL1001 PROTEIN"/>
    <property type="match status" value="1"/>
</dbReference>
<dbReference type="RefSeq" id="WP_053584097.1">
    <property type="nucleotide sequence ID" value="NZ_LGRV01000003.1"/>
</dbReference>
<dbReference type="PANTHER" id="PTHR30287">
    <property type="entry name" value="MEMBRANE COMPONENT OF PREDICTED ABC SUPERFAMILY METABOLITE UPTAKE TRANSPORTER"/>
    <property type="match status" value="1"/>
</dbReference>
<accession>A0ABR5K396</accession>
<feature type="transmembrane region" description="Helical" evidence="6">
    <location>
        <begin position="356"/>
        <end position="376"/>
    </location>
</feature>
<feature type="transmembrane region" description="Helical" evidence="6">
    <location>
        <begin position="21"/>
        <end position="41"/>
    </location>
</feature>
<evidence type="ECO:0000256" key="3">
    <source>
        <dbReference type="ARBA" id="ARBA00022692"/>
    </source>
</evidence>
<feature type="transmembrane region" description="Helical" evidence="6">
    <location>
        <begin position="257"/>
        <end position="286"/>
    </location>
</feature>
<comment type="caution">
    <text evidence="8">The sequence shown here is derived from an EMBL/GenBank/DDBJ whole genome shotgun (WGS) entry which is preliminary data.</text>
</comment>
<keyword evidence="5 6" id="KW-0472">Membrane</keyword>
<feature type="transmembrane region" description="Helical" evidence="6">
    <location>
        <begin position="306"/>
        <end position="336"/>
    </location>
</feature>
<keyword evidence="3 6" id="KW-0812">Transmembrane</keyword>
<evidence type="ECO:0000256" key="6">
    <source>
        <dbReference type="SAM" id="Phobius"/>
    </source>
</evidence>
<dbReference type="Proteomes" id="UP000050668">
    <property type="component" value="Unassembled WGS sequence"/>
</dbReference>
<evidence type="ECO:0000256" key="2">
    <source>
        <dbReference type="ARBA" id="ARBA00022475"/>
    </source>
</evidence>
<dbReference type="InterPro" id="IPR038766">
    <property type="entry name" value="Membrane_comp_ABC_pdt"/>
</dbReference>
<feature type="transmembrane region" description="Helical" evidence="6">
    <location>
        <begin position="435"/>
        <end position="456"/>
    </location>
</feature>
<dbReference type="InterPro" id="IPR003838">
    <property type="entry name" value="ABC3_permease_C"/>
</dbReference>